<organism evidence="1 2">
    <name type="scientific">Dreissena polymorpha</name>
    <name type="common">Zebra mussel</name>
    <name type="synonym">Mytilus polymorpha</name>
    <dbReference type="NCBI Taxonomy" id="45954"/>
    <lineage>
        <taxon>Eukaryota</taxon>
        <taxon>Metazoa</taxon>
        <taxon>Spiralia</taxon>
        <taxon>Lophotrochozoa</taxon>
        <taxon>Mollusca</taxon>
        <taxon>Bivalvia</taxon>
        <taxon>Autobranchia</taxon>
        <taxon>Heteroconchia</taxon>
        <taxon>Euheterodonta</taxon>
        <taxon>Imparidentia</taxon>
        <taxon>Neoheterodontei</taxon>
        <taxon>Myida</taxon>
        <taxon>Dreissenoidea</taxon>
        <taxon>Dreissenidae</taxon>
        <taxon>Dreissena</taxon>
    </lineage>
</organism>
<comment type="caution">
    <text evidence="1">The sequence shown here is derived from an EMBL/GenBank/DDBJ whole genome shotgun (WGS) entry which is preliminary data.</text>
</comment>
<evidence type="ECO:0000313" key="1">
    <source>
        <dbReference type="EMBL" id="KAH3779840.1"/>
    </source>
</evidence>
<protein>
    <submittedName>
        <fullName evidence="1">Uncharacterized protein</fullName>
    </submittedName>
</protein>
<evidence type="ECO:0000313" key="2">
    <source>
        <dbReference type="Proteomes" id="UP000828390"/>
    </source>
</evidence>
<reference evidence="1" key="1">
    <citation type="journal article" date="2019" name="bioRxiv">
        <title>The Genome of the Zebra Mussel, Dreissena polymorpha: A Resource for Invasive Species Research.</title>
        <authorList>
            <person name="McCartney M.A."/>
            <person name="Auch B."/>
            <person name="Kono T."/>
            <person name="Mallez S."/>
            <person name="Zhang Y."/>
            <person name="Obille A."/>
            <person name="Becker A."/>
            <person name="Abrahante J.E."/>
            <person name="Garbe J."/>
            <person name="Badalamenti J.P."/>
            <person name="Herman A."/>
            <person name="Mangelson H."/>
            <person name="Liachko I."/>
            <person name="Sullivan S."/>
            <person name="Sone E.D."/>
            <person name="Koren S."/>
            <person name="Silverstein K.A.T."/>
            <person name="Beckman K.B."/>
            <person name="Gohl D.M."/>
        </authorList>
    </citation>
    <scope>NUCLEOTIDE SEQUENCE</scope>
    <source>
        <strain evidence="1">Duluth1</strain>
        <tissue evidence="1">Whole animal</tissue>
    </source>
</reference>
<dbReference type="AlphaFoldDB" id="A0A9D4IMG5"/>
<name>A0A9D4IMG5_DREPO</name>
<sequence length="101" mass="11390">MKLSMMLNKKTRYRATFISTMLHVAECIVTATISEPLPFNSGGSYKPLTSCNTVLMHPSWHYIAVCLFSLRSFGLERKTDTETDVQTAAFKLCGWGESFDE</sequence>
<accession>A0A9D4IMG5</accession>
<dbReference type="Proteomes" id="UP000828390">
    <property type="component" value="Unassembled WGS sequence"/>
</dbReference>
<proteinExistence type="predicted"/>
<gene>
    <name evidence="1" type="ORF">DPMN_157648</name>
</gene>
<keyword evidence="2" id="KW-1185">Reference proteome</keyword>
<reference evidence="1" key="2">
    <citation type="submission" date="2020-11" db="EMBL/GenBank/DDBJ databases">
        <authorList>
            <person name="McCartney M.A."/>
            <person name="Auch B."/>
            <person name="Kono T."/>
            <person name="Mallez S."/>
            <person name="Becker A."/>
            <person name="Gohl D.M."/>
            <person name="Silverstein K.A.T."/>
            <person name="Koren S."/>
            <person name="Bechman K.B."/>
            <person name="Herman A."/>
            <person name="Abrahante J.E."/>
            <person name="Garbe J."/>
        </authorList>
    </citation>
    <scope>NUCLEOTIDE SEQUENCE</scope>
    <source>
        <strain evidence="1">Duluth1</strain>
        <tissue evidence="1">Whole animal</tissue>
    </source>
</reference>
<dbReference type="EMBL" id="JAIWYP010000008">
    <property type="protein sequence ID" value="KAH3779840.1"/>
    <property type="molecule type" value="Genomic_DNA"/>
</dbReference>